<evidence type="ECO:0000313" key="3">
    <source>
        <dbReference type="Proteomes" id="UP000182761"/>
    </source>
</evidence>
<dbReference type="AlphaFoldDB" id="A0A0X3AS03"/>
<dbReference type="Proteomes" id="UP000182761">
    <property type="component" value="Unassembled WGS sequence"/>
</dbReference>
<dbReference type="Pfam" id="PF06056">
    <property type="entry name" value="Terminase_5"/>
    <property type="match status" value="1"/>
</dbReference>
<dbReference type="InterPro" id="IPR010332">
    <property type="entry name" value="ATPase_terminase-su_N"/>
</dbReference>
<proteinExistence type="predicted"/>
<organism evidence="2 3">
    <name type="scientific">Apibacter mensalis</name>
    <dbReference type="NCBI Taxonomy" id="1586267"/>
    <lineage>
        <taxon>Bacteria</taxon>
        <taxon>Pseudomonadati</taxon>
        <taxon>Bacteroidota</taxon>
        <taxon>Flavobacteriia</taxon>
        <taxon>Flavobacteriales</taxon>
        <taxon>Weeksellaceae</taxon>
        <taxon>Apibacter</taxon>
    </lineage>
</organism>
<accession>A0A0X3AS03</accession>
<sequence length="141" mass="16223">MGLNKSQEREYARMLFTQMGFSQKEIAAKVGVTEKTIGKWKTEENWEQLKTVLTTTRSNIVKNLQRQMELWQLQIGDNLATSKEVDILVKLAASIKSLETETGISETVDTGMKFISFLQLHNLELAKQVTHWFDLFIKSKI</sequence>
<feature type="domain" description="Terminase ATPase subunit N-terminal" evidence="1">
    <location>
        <begin position="8"/>
        <end position="52"/>
    </location>
</feature>
<reference evidence="2 3" key="1">
    <citation type="submission" date="2016-01" db="EMBL/GenBank/DDBJ databases">
        <authorList>
            <person name="McClelland M."/>
            <person name="Jain A."/>
            <person name="Saraogi P."/>
            <person name="Mendelson R."/>
            <person name="Westerman R."/>
            <person name="SanMiguel P."/>
            <person name="Csonka L."/>
        </authorList>
    </citation>
    <scope>NUCLEOTIDE SEQUENCE [LARGE SCALE GENOMIC DNA]</scope>
    <source>
        <strain evidence="2 3">R-53146</strain>
    </source>
</reference>
<dbReference type="RefSeq" id="WP_055426285.1">
    <property type="nucleotide sequence ID" value="NZ_FCOR01000016.1"/>
</dbReference>
<dbReference type="STRING" id="1586267.GCA_001418685_01981"/>
<dbReference type="OrthoDB" id="961372at2"/>
<gene>
    <name evidence="2" type="ORF">Ga0061079_11616</name>
</gene>
<dbReference type="EMBL" id="FCOR01000016">
    <property type="protein sequence ID" value="CVK17114.1"/>
    <property type="molecule type" value="Genomic_DNA"/>
</dbReference>
<dbReference type="Gene3D" id="1.10.10.60">
    <property type="entry name" value="Homeodomain-like"/>
    <property type="match status" value="1"/>
</dbReference>
<evidence type="ECO:0000313" key="2">
    <source>
        <dbReference type="EMBL" id="CVK17114.1"/>
    </source>
</evidence>
<name>A0A0X3AS03_9FLAO</name>
<evidence type="ECO:0000259" key="1">
    <source>
        <dbReference type="Pfam" id="PF06056"/>
    </source>
</evidence>
<keyword evidence="3" id="KW-1185">Reference proteome</keyword>
<protein>
    <submittedName>
        <fullName evidence="2">Putative ATPase subunit of terminase (GpP-like)</fullName>
    </submittedName>
</protein>